<dbReference type="InterPro" id="IPR000719">
    <property type="entry name" value="Prot_kinase_dom"/>
</dbReference>
<comment type="similarity">
    <text evidence="3">In the C-terminal section; belongs to the protein kinase superfamily. Ser/Thr protein kinase family.</text>
</comment>
<dbReference type="GO" id="GO:0005524">
    <property type="term" value="F:ATP binding"/>
    <property type="evidence" value="ECO:0007669"/>
    <property type="project" value="UniProtKB-UniRule"/>
</dbReference>
<reference evidence="20" key="1">
    <citation type="journal article" date="2009" name="Rice">
        <title>De Novo Next Generation Sequencing of Plant Genomes.</title>
        <authorList>
            <person name="Rounsley S."/>
            <person name="Marri P.R."/>
            <person name="Yu Y."/>
            <person name="He R."/>
            <person name="Sisneros N."/>
            <person name="Goicoechea J.L."/>
            <person name="Lee S.J."/>
            <person name="Angelova A."/>
            <person name="Kudrna D."/>
            <person name="Luo M."/>
            <person name="Affourtit J."/>
            <person name="Desany B."/>
            <person name="Knight J."/>
            <person name="Niazi F."/>
            <person name="Egholm M."/>
            <person name="Wing R.A."/>
        </authorList>
    </citation>
    <scope>NUCLEOTIDE SEQUENCE [LARGE SCALE GENOMIC DNA]</scope>
    <source>
        <strain evidence="20">cv. IRGC 105608</strain>
    </source>
</reference>
<evidence type="ECO:0000256" key="12">
    <source>
        <dbReference type="ARBA" id="ARBA00022989"/>
    </source>
</evidence>
<feature type="signal peptide" evidence="18">
    <location>
        <begin position="1"/>
        <end position="23"/>
    </location>
</feature>
<evidence type="ECO:0000256" key="4">
    <source>
        <dbReference type="ARBA" id="ARBA00022475"/>
    </source>
</evidence>
<protein>
    <recommendedName>
        <fullName evidence="19">Protein kinase domain-containing protein</fullName>
    </recommendedName>
</protein>
<dbReference type="GO" id="GO:0002229">
    <property type="term" value="P:defense response to oomycetes"/>
    <property type="evidence" value="ECO:0007669"/>
    <property type="project" value="UniProtKB-ARBA"/>
</dbReference>
<evidence type="ECO:0000256" key="17">
    <source>
        <dbReference type="SAM" id="Phobius"/>
    </source>
</evidence>
<evidence type="ECO:0000313" key="21">
    <source>
        <dbReference type="Proteomes" id="UP000026960"/>
    </source>
</evidence>
<keyword evidence="7 18" id="KW-0732">Signal</keyword>
<proteinExistence type="inferred from homology"/>
<dbReference type="Gene3D" id="1.10.510.10">
    <property type="entry name" value="Transferase(Phosphotransferase) domain 1"/>
    <property type="match status" value="1"/>
</dbReference>
<dbReference type="PaxDb" id="65489-OBART04G01670.1"/>
<evidence type="ECO:0000313" key="20">
    <source>
        <dbReference type="EnsemblPlants" id="OBART04G01670.1"/>
    </source>
</evidence>
<reference evidence="20" key="2">
    <citation type="submission" date="2015-03" db="UniProtKB">
        <authorList>
            <consortium name="EnsemblPlants"/>
        </authorList>
    </citation>
    <scope>IDENTIFICATION</scope>
</reference>
<name>A0A0D3FS99_9ORYZ</name>
<dbReference type="FunFam" id="1.10.510.10:FF:000240">
    <property type="entry name" value="Lectin-domain containing receptor kinase A4.3"/>
    <property type="match status" value="1"/>
</dbReference>
<evidence type="ECO:0000256" key="1">
    <source>
        <dbReference type="ARBA" id="ARBA00004251"/>
    </source>
</evidence>
<dbReference type="Gene3D" id="3.30.200.20">
    <property type="entry name" value="Phosphorylase Kinase, domain 1"/>
    <property type="match status" value="1"/>
</dbReference>
<evidence type="ECO:0000256" key="14">
    <source>
        <dbReference type="ARBA" id="ARBA00023170"/>
    </source>
</evidence>
<evidence type="ECO:0000256" key="7">
    <source>
        <dbReference type="ARBA" id="ARBA00022729"/>
    </source>
</evidence>
<evidence type="ECO:0000256" key="11">
    <source>
        <dbReference type="ARBA" id="ARBA00022840"/>
    </source>
</evidence>
<keyword evidence="10" id="KW-0418">Kinase</keyword>
<dbReference type="InterPro" id="IPR001220">
    <property type="entry name" value="Legume_lectin_dom"/>
</dbReference>
<evidence type="ECO:0000259" key="19">
    <source>
        <dbReference type="PROSITE" id="PS50011"/>
    </source>
</evidence>
<evidence type="ECO:0000256" key="6">
    <source>
        <dbReference type="ARBA" id="ARBA00022692"/>
    </source>
</evidence>
<keyword evidence="13 17" id="KW-0472">Membrane</keyword>
<keyword evidence="6 17" id="KW-0812">Transmembrane</keyword>
<dbReference type="GO" id="GO:0030246">
    <property type="term" value="F:carbohydrate binding"/>
    <property type="evidence" value="ECO:0007669"/>
    <property type="project" value="UniProtKB-KW"/>
</dbReference>
<dbReference type="AlphaFoldDB" id="A0A0D3FS99"/>
<dbReference type="PROSITE" id="PS50011">
    <property type="entry name" value="PROTEIN_KINASE_DOM"/>
    <property type="match status" value="1"/>
</dbReference>
<dbReference type="Gramene" id="OBART04G01670.1">
    <property type="protein sequence ID" value="OBART04G01670.1"/>
    <property type="gene ID" value="OBART04G01670"/>
</dbReference>
<evidence type="ECO:0000256" key="3">
    <source>
        <dbReference type="ARBA" id="ARBA00010217"/>
    </source>
</evidence>
<dbReference type="eggNOG" id="ENOG502QTX3">
    <property type="taxonomic scope" value="Eukaryota"/>
</dbReference>
<keyword evidence="9 16" id="KW-0547">Nucleotide-binding</keyword>
<keyword evidence="5" id="KW-0808">Transferase</keyword>
<evidence type="ECO:0000256" key="10">
    <source>
        <dbReference type="ARBA" id="ARBA00022777"/>
    </source>
</evidence>
<dbReference type="PROSITE" id="PS00107">
    <property type="entry name" value="PROTEIN_KINASE_ATP"/>
    <property type="match status" value="1"/>
</dbReference>
<feature type="binding site" evidence="16">
    <location>
        <position position="393"/>
    </location>
    <ligand>
        <name>ATP</name>
        <dbReference type="ChEBI" id="CHEBI:30616"/>
    </ligand>
</feature>
<keyword evidence="15" id="KW-0325">Glycoprotein</keyword>
<dbReference type="SMART" id="SM00220">
    <property type="entry name" value="S_TKc"/>
    <property type="match status" value="1"/>
</dbReference>
<keyword evidence="8" id="KW-0430">Lectin</keyword>
<sequence length="692" mass="76349">MSQLLRTGYLGLLLFLLSMLLDASDHLIAGAAAAPPVFSFNFSAAPYPSTYSQDLVFQDDAVEPQKAGAPVELTCTWNDQVCRRGGRMSYAHPVQLYQLAANGRISKVASFSTSFTFAIRPIDRKDTCRGDGMAFFLASFPSKVPYRSAGGNLGLITDNKAPKDLAPDDRFIAVEIDIGIESDQDPKERTDHIAIDINSVKDSANITHLPTNVTKLNGTMRADIVFDSSTGMLVASLGFLDYPSSAAHAQVVSANLTEHLKGTPPPGPQVAVGFSAATAGCVEICQILFWSFNSSLPLIHQDTHNIARLLVKLIIGGALVFALVLWFLLSCWEQKRIRNVFDKGTGGARRFEYRDLAAATDHFSEDRKLGQGAFGAVYSGYLKLLDHQVAVKKIVRESSEGHKDFFAEVRTISEAKHKNLVKFFGWCSRGHSWNILRFMCSCFWSKKNSELFLVYELMTNGNLNDYLYKSQSSEVLSWQTRYKIAKDIGSGLLYLHHECDPHILHRDIKPGNVLLDENFNAKLADFGLSRMANQDNATLLTTAIGSEGYLDPQCLKHGKVPFKRSSDVYSFGIALLEIACARRHREQIWDLYRSGGNIVEAADTRLTMGGGLDMREIERVIVLGLWCSALQTQHRPSMRQAMDVLERDGPLPDLNSLIVVNTTLASTTEEDASSAPAGNRYDCDEAPLLIAG</sequence>
<evidence type="ECO:0000256" key="5">
    <source>
        <dbReference type="ARBA" id="ARBA00022679"/>
    </source>
</evidence>
<dbReference type="EnsemblPlants" id="OBART04G01670.1">
    <property type="protein sequence ID" value="OBART04G01670.1"/>
    <property type="gene ID" value="OBART04G01670"/>
</dbReference>
<evidence type="ECO:0000256" key="9">
    <source>
        <dbReference type="ARBA" id="ARBA00022741"/>
    </source>
</evidence>
<evidence type="ECO:0000256" key="13">
    <source>
        <dbReference type="ARBA" id="ARBA00023136"/>
    </source>
</evidence>
<keyword evidence="4" id="KW-1003">Cell membrane</keyword>
<evidence type="ECO:0000256" key="2">
    <source>
        <dbReference type="ARBA" id="ARBA00008536"/>
    </source>
</evidence>
<organism evidence="20">
    <name type="scientific">Oryza barthii</name>
    <dbReference type="NCBI Taxonomy" id="65489"/>
    <lineage>
        <taxon>Eukaryota</taxon>
        <taxon>Viridiplantae</taxon>
        <taxon>Streptophyta</taxon>
        <taxon>Embryophyta</taxon>
        <taxon>Tracheophyta</taxon>
        <taxon>Spermatophyta</taxon>
        <taxon>Magnoliopsida</taxon>
        <taxon>Liliopsida</taxon>
        <taxon>Poales</taxon>
        <taxon>Poaceae</taxon>
        <taxon>BOP clade</taxon>
        <taxon>Oryzoideae</taxon>
        <taxon>Oryzeae</taxon>
        <taxon>Oryzinae</taxon>
        <taxon>Oryza</taxon>
    </lineage>
</organism>
<dbReference type="PROSITE" id="PS00108">
    <property type="entry name" value="PROTEIN_KINASE_ST"/>
    <property type="match status" value="1"/>
</dbReference>
<feature type="transmembrane region" description="Helical" evidence="17">
    <location>
        <begin position="309"/>
        <end position="329"/>
    </location>
</feature>
<dbReference type="InterPro" id="IPR011009">
    <property type="entry name" value="Kinase-like_dom_sf"/>
</dbReference>
<dbReference type="GO" id="GO:0005886">
    <property type="term" value="C:plasma membrane"/>
    <property type="evidence" value="ECO:0007669"/>
    <property type="project" value="UniProtKB-SubCell"/>
</dbReference>
<feature type="domain" description="Protein kinase" evidence="19">
    <location>
        <begin position="363"/>
        <end position="654"/>
    </location>
</feature>
<evidence type="ECO:0000256" key="15">
    <source>
        <dbReference type="ARBA" id="ARBA00023180"/>
    </source>
</evidence>
<keyword evidence="21" id="KW-1185">Reference proteome</keyword>
<dbReference type="HOGENOM" id="CLU_000288_62_6_1"/>
<dbReference type="InterPro" id="IPR008271">
    <property type="entry name" value="Ser/Thr_kinase_AS"/>
</dbReference>
<dbReference type="PANTHER" id="PTHR27007">
    <property type="match status" value="1"/>
</dbReference>
<dbReference type="Pfam" id="PF00069">
    <property type="entry name" value="Pkinase"/>
    <property type="match status" value="1"/>
</dbReference>
<dbReference type="SUPFAM" id="SSF56112">
    <property type="entry name" value="Protein kinase-like (PK-like)"/>
    <property type="match status" value="1"/>
</dbReference>
<comment type="subcellular location">
    <subcellularLocation>
        <location evidence="1">Cell membrane</location>
        <topology evidence="1">Single-pass type I membrane protein</topology>
    </subcellularLocation>
</comment>
<dbReference type="Pfam" id="PF00139">
    <property type="entry name" value="Lectin_legB"/>
    <property type="match status" value="1"/>
</dbReference>
<evidence type="ECO:0000256" key="16">
    <source>
        <dbReference type="PROSITE-ProRule" id="PRU10141"/>
    </source>
</evidence>
<keyword evidence="11 16" id="KW-0067">ATP-binding</keyword>
<feature type="chain" id="PRO_5002271929" description="Protein kinase domain-containing protein" evidence="18">
    <location>
        <begin position="24"/>
        <end position="692"/>
    </location>
</feature>
<dbReference type="InterPro" id="IPR050528">
    <property type="entry name" value="L-type_Lectin-RKs"/>
</dbReference>
<keyword evidence="12 17" id="KW-1133">Transmembrane helix</keyword>
<dbReference type="Proteomes" id="UP000026960">
    <property type="component" value="Chromosome 4"/>
</dbReference>
<dbReference type="CDD" id="cd06899">
    <property type="entry name" value="lectin_legume_LecRK_Arcelin_ConA"/>
    <property type="match status" value="1"/>
</dbReference>
<evidence type="ECO:0000256" key="18">
    <source>
        <dbReference type="SAM" id="SignalP"/>
    </source>
</evidence>
<dbReference type="STRING" id="65489.A0A0D3FS99"/>
<dbReference type="Gene3D" id="2.60.120.200">
    <property type="match status" value="1"/>
</dbReference>
<accession>A0A0D3FS99</accession>
<keyword evidence="14" id="KW-0675">Receptor</keyword>
<dbReference type="FunFam" id="3.30.200.20:FF:001865">
    <property type="entry name" value="Os04g0123750 protein"/>
    <property type="match status" value="1"/>
</dbReference>
<dbReference type="InterPro" id="IPR013320">
    <property type="entry name" value="ConA-like_dom_sf"/>
</dbReference>
<comment type="similarity">
    <text evidence="2">In the N-terminal section; belongs to the leguminous lectin family.</text>
</comment>
<dbReference type="GO" id="GO:0004672">
    <property type="term" value="F:protein kinase activity"/>
    <property type="evidence" value="ECO:0007669"/>
    <property type="project" value="InterPro"/>
</dbReference>
<evidence type="ECO:0000256" key="8">
    <source>
        <dbReference type="ARBA" id="ARBA00022734"/>
    </source>
</evidence>
<dbReference type="SUPFAM" id="SSF49899">
    <property type="entry name" value="Concanavalin A-like lectins/glucanases"/>
    <property type="match status" value="1"/>
</dbReference>
<dbReference type="InterPro" id="IPR017441">
    <property type="entry name" value="Protein_kinase_ATP_BS"/>
</dbReference>